<feature type="transmembrane region" description="Helical" evidence="3">
    <location>
        <begin position="754"/>
        <end position="773"/>
    </location>
</feature>
<dbReference type="PANTHER" id="PTHR46093:SF18">
    <property type="entry name" value="FIBRONECTIN TYPE-III DOMAIN-CONTAINING PROTEIN"/>
    <property type="match status" value="1"/>
</dbReference>
<dbReference type="SMART" id="SM00612">
    <property type="entry name" value="Kelch"/>
    <property type="match status" value="2"/>
</dbReference>
<dbReference type="InterPro" id="IPR009030">
    <property type="entry name" value="Growth_fac_rcpt_cys_sf"/>
</dbReference>
<evidence type="ECO:0000256" key="1">
    <source>
        <dbReference type="ARBA" id="ARBA00022441"/>
    </source>
</evidence>
<feature type="transmembrane region" description="Helical" evidence="3">
    <location>
        <begin position="1051"/>
        <end position="1076"/>
    </location>
</feature>
<proteinExistence type="predicted"/>
<dbReference type="AlphaFoldDB" id="A0A1R2AX51"/>
<name>A0A1R2AX51_9CILI</name>
<keyword evidence="3" id="KW-0472">Membrane</keyword>
<dbReference type="Pfam" id="PF24681">
    <property type="entry name" value="Kelch_KLHDC2_KLHL20_DRC7"/>
    <property type="match status" value="2"/>
</dbReference>
<dbReference type="SMART" id="SM01411">
    <property type="entry name" value="Ephrin_rec_like"/>
    <property type="match status" value="1"/>
</dbReference>
<dbReference type="Pfam" id="PF07699">
    <property type="entry name" value="Ephrin_rec_like"/>
    <property type="match status" value="1"/>
</dbReference>
<keyword evidence="3" id="KW-1133">Transmembrane helix</keyword>
<dbReference type="CDD" id="cd00185">
    <property type="entry name" value="TNFRSF"/>
    <property type="match status" value="1"/>
</dbReference>
<comment type="caution">
    <text evidence="5">The sequence shown here is derived from an EMBL/GenBank/DDBJ whole genome shotgun (WGS) entry which is preliminary data.</text>
</comment>
<dbReference type="SUPFAM" id="SSF57184">
    <property type="entry name" value="Growth factor receptor domain"/>
    <property type="match status" value="1"/>
</dbReference>
<keyword evidence="1" id="KW-0880">Kelch repeat</keyword>
<dbReference type="EMBL" id="MPUH01001242">
    <property type="protein sequence ID" value="OMJ69086.1"/>
    <property type="molecule type" value="Genomic_DNA"/>
</dbReference>
<dbReference type="InterPro" id="IPR015915">
    <property type="entry name" value="Kelch-typ_b-propeller"/>
</dbReference>
<dbReference type="Gene3D" id="2.10.50.10">
    <property type="entry name" value="Tumor Necrosis Factor Receptor, subunit A, domain 2"/>
    <property type="match status" value="1"/>
</dbReference>
<dbReference type="OrthoDB" id="413581at2759"/>
<dbReference type="SUPFAM" id="SSF117281">
    <property type="entry name" value="Kelch motif"/>
    <property type="match status" value="2"/>
</dbReference>
<feature type="transmembrane region" description="Helical" evidence="3">
    <location>
        <begin position="804"/>
        <end position="829"/>
    </location>
</feature>
<reference evidence="5 6" key="1">
    <citation type="submission" date="2016-11" db="EMBL/GenBank/DDBJ databases">
        <title>The macronuclear genome of Stentor coeruleus: a giant cell with tiny introns.</title>
        <authorList>
            <person name="Slabodnick M."/>
            <person name="Ruby J.G."/>
            <person name="Reiff S.B."/>
            <person name="Swart E.C."/>
            <person name="Gosai S."/>
            <person name="Prabakaran S."/>
            <person name="Witkowska E."/>
            <person name="Larue G.E."/>
            <person name="Fisher S."/>
            <person name="Freeman R.M."/>
            <person name="Gunawardena J."/>
            <person name="Chu W."/>
            <person name="Stover N.A."/>
            <person name="Gregory B.D."/>
            <person name="Nowacki M."/>
            <person name="Derisi J."/>
            <person name="Roy S.W."/>
            <person name="Marshall W.F."/>
            <person name="Sood P."/>
        </authorList>
    </citation>
    <scope>NUCLEOTIDE SEQUENCE [LARGE SCALE GENOMIC DNA]</scope>
    <source>
        <strain evidence="5">WM001</strain>
    </source>
</reference>
<evidence type="ECO:0000313" key="6">
    <source>
        <dbReference type="Proteomes" id="UP000187209"/>
    </source>
</evidence>
<dbReference type="Proteomes" id="UP000187209">
    <property type="component" value="Unassembled WGS sequence"/>
</dbReference>
<accession>A0A1R2AX51</accession>
<keyword evidence="3" id="KW-0812">Transmembrane</keyword>
<dbReference type="InterPro" id="IPR006652">
    <property type="entry name" value="Kelch_1"/>
</dbReference>
<keyword evidence="6" id="KW-1185">Reference proteome</keyword>
<keyword evidence="2" id="KW-0677">Repeat</keyword>
<evidence type="ECO:0000259" key="4">
    <source>
        <dbReference type="Pfam" id="PF07699"/>
    </source>
</evidence>
<evidence type="ECO:0000313" key="5">
    <source>
        <dbReference type="EMBL" id="OMJ69086.1"/>
    </source>
</evidence>
<organism evidence="5 6">
    <name type="scientific">Stentor coeruleus</name>
    <dbReference type="NCBI Taxonomy" id="5963"/>
    <lineage>
        <taxon>Eukaryota</taxon>
        <taxon>Sar</taxon>
        <taxon>Alveolata</taxon>
        <taxon>Ciliophora</taxon>
        <taxon>Postciliodesmatophora</taxon>
        <taxon>Heterotrichea</taxon>
        <taxon>Heterotrichida</taxon>
        <taxon>Stentoridae</taxon>
        <taxon>Stentor</taxon>
    </lineage>
</organism>
<protein>
    <recommendedName>
        <fullName evidence="4">Tyrosine-protein kinase ephrin type A/B receptor-like domain-containing protein</fullName>
    </recommendedName>
</protein>
<evidence type="ECO:0000256" key="2">
    <source>
        <dbReference type="ARBA" id="ARBA00022737"/>
    </source>
</evidence>
<dbReference type="InterPro" id="IPR011641">
    <property type="entry name" value="Tyr-kin_ephrin_A/B_rcpt-like"/>
</dbReference>
<gene>
    <name evidence="5" type="ORF">SteCoe_33287</name>
</gene>
<dbReference type="Gene3D" id="2.120.10.80">
    <property type="entry name" value="Kelch-type beta propeller"/>
    <property type="match status" value="2"/>
</dbReference>
<evidence type="ECO:0000256" key="3">
    <source>
        <dbReference type="SAM" id="Phobius"/>
    </source>
</evidence>
<feature type="domain" description="Tyrosine-protein kinase ephrin type A/B receptor-like" evidence="4">
    <location>
        <begin position="652"/>
        <end position="692"/>
    </location>
</feature>
<sequence>MLVFVVLILARSEEFLTYYSTEIPETGIGPEPREYSTIAYSSFSNRIYVFGGFSKQYLDDLWIFDLFSLHWSIIYPNSISPTKRSTASGFISNQYDEFCIYGGKTQEYVLNDMWCFNYIYRMWREIIQDFKPPPFQSFGSKKYELNGSEYFLIVGIELLETIAKSYIYDIKENLWEIWVVYFDYTTFMSFYLFHQKLIINIEIYEDSAIVFACGAAEINGMIFNVNLTSSNITQVDFKNSLYLQEKYFFSGSILIDHYFFFQYLDNQYFKFDIFTPEQEYWEIIYVFGEYTLKNSPYISLNQSIYYFGGYAFTSSNTYILTNSLQNHEINFDFVFSYFIVNHYVSPPNRLAHCLHSIRGKLWLFGGKGKGEFFSDTWSYDPESDIWTLLNPMNKAPTARSHFASASGADHFIIWGGEDDSGLTNDMFIYNVIKNSWTEIISNSINQPRKRKGACMTFEVPFAYIYGGMDNNGIYGDLWRYDFRDNTYEMIYENKDQGCVFCSCNIYEGVLIAAGGSDTEGNLQNKDLRIELSSMKVLPPRDKFCLAGEGIYVQFGNNSLCFGGHTGYRILAPVAAVCLPNVTIFSFTQDVVYSAGYAFHSKKIYYHGGGYYLSQTVLFKDLPLPFFGIINLDVFNGLEDLQVNCSEGFYIERNICKICPPGTYSNKTTTSECLKCPKGCYNPYKGATSIRQCYPCEEGTFNDKYGAKACKICSQGYQCPTGSQKMLNWSTKFNSIKSIQPEIYKVKNSPSWEVLFQYAIGIIVVLLIFFALRFEKTKELIRKIDFYVSSHTHEIGDFVQLKKTLIGGVFTMILFGAGIIIVFSVILIYFTQNITELKSLMPLVILENNVNKFTANLFIEFTLQNYGDSCTQQEGISEIYSSRYCSKDIYITVDSINIKSESIKCIKNIENSCHVIYQCYKCEISINSAVSLYLAEDSSYSTEIAVNVTSDSSIPESSSSVFMSLSPTPGQIFIGSEPSQFYFSVIPSYFTSTISSFPHELTGYHLSPASTPSPGSENYIEDLSVATQLSVRVNFNKLSTGLYTSRYQGQSALIFISGLFGTLSGLTGVIGIAMTYIEGIFLKKKNKGERKNRLENIIENQYICQMNFKVADSNEIDNSQIQRNFVVPDISSSVESLRLSMPTRSVISNHKKGGWVNT</sequence>
<dbReference type="PANTHER" id="PTHR46093">
    <property type="entry name" value="ACYL-COA-BINDING DOMAIN-CONTAINING PROTEIN 5"/>
    <property type="match status" value="1"/>
</dbReference>